<evidence type="ECO:0000259" key="5">
    <source>
        <dbReference type="PROSITE" id="PS50949"/>
    </source>
</evidence>
<keyword evidence="3" id="KW-0804">Transcription</keyword>
<dbReference type="PROSITE" id="PS50949">
    <property type="entry name" value="HTH_GNTR"/>
    <property type="match status" value="1"/>
</dbReference>
<keyword evidence="2" id="KW-0238">DNA-binding</keyword>
<dbReference type="Pfam" id="PF07729">
    <property type="entry name" value="FCD"/>
    <property type="match status" value="1"/>
</dbReference>
<dbReference type="RefSeq" id="WP_254168786.1">
    <property type="nucleotide sequence ID" value="NZ_JANAFB010000053.1"/>
</dbReference>
<dbReference type="Proteomes" id="UP001139502">
    <property type="component" value="Unassembled WGS sequence"/>
</dbReference>
<feature type="region of interest" description="Disordered" evidence="4">
    <location>
        <begin position="193"/>
        <end position="222"/>
    </location>
</feature>
<organism evidence="6 7">
    <name type="scientific">Rothia santali</name>
    <dbReference type="NCBI Taxonomy" id="2949643"/>
    <lineage>
        <taxon>Bacteria</taxon>
        <taxon>Bacillati</taxon>
        <taxon>Actinomycetota</taxon>
        <taxon>Actinomycetes</taxon>
        <taxon>Micrococcales</taxon>
        <taxon>Micrococcaceae</taxon>
        <taxon>Rothia</taxon>
    </lineage>
</organism>
<dbReference type="Gene3D" id="1.10.10.10">
    <property type="entry name" value="Winged helix-like DNA-binding domain superfamily/Winged helix DNA-binding domain"/>
    <property type="match status" value="1"/>
</dbReference>
<feature type="compositionally biased region" description="Polar residues" evidence="4">
    <location>
        <begin position="209"/>
        <end position="222"/>
    </location>
</feature>
<keyword evidence="1" id="KW-0805">Transcription regulation</keyword>
<dbReference type="PANTHER" id="PTHR43537">
    <property type="entry name" value="TRANSCRIPTIONAL REGULATOR, GNTR FAMILY"/>
    <property type="match status" value="1"/>
</dbReference>
<dbReference type="Gene3D" id="1.20.120.530">
    <property type="entry name" value="GntR ligand-binding domain-like"/>
    <property type="match status" value="1"/>
</dbReference>
<feature type="domain" description="HTH gntR-type" evidence="5">
    <location>
        <begin position="1"/>
        <end position="58"/>
    </location>
</feature>
<dbReference type="InterPro" id="IPR011711">
    <property type="entry name" value="GntR_C"/>
</dbReference>
<dbReference type="AlphaFoldDB" id="A0A9X2KJI6"/>
<dbReference type="InterPro" id="IPR036388">
    <property type="entry name" value="WH-like_DNA-bd_sf"/>
</dbReference>
<dbReference type="SUPFAM" id="SSF46785">
    <property type="entry name" value="Winged helix' DNA-binding domain"/>
    <property type="match status" value="1"/>
</dbReference>
<evidence type="ECO:0000256" key="2">
    <source>
        <dbReference type="ARBA" id="ARBA00023125"/>
    </source>
</evidence>
<dbReference type="SUPFAM" id="SSF48008">
    <property type="entry name" value="GntR ligand-binding domain-like"/>
    <property type="match status" value="1"/>
</dbReference>
<evidence type="ECO:0000313" key="7">
    <source>
        <dbReference type="Proteomes" id="UP001139502"/>
    </source>
</evidence>
<dbReference type="GO" id="GO:0003700">
    <property type="term" value="F:DNA-binding transcription factor activity"/>
    <property type="evidence" value="ECO:0007669"/>
    <property type="project" value="InterPro"/>
</dbReference>
<dbReference type="PANTHER" id="PTHR43537:SF24">
    <property type="entry name" value="GLUCONATE OPERON TRANSCRIPTIONAL REPRESSOR"/>
    <property type="match status" value="1"/>
</dbReference>
<evidence type="ECO:0000313" key="6">
    <source>
        <dbReference type="EMBL" id="MCP3427120.1"/>
    </source>
</evidence>
<keyword evidence="7" id="KW-1185">Reference proteome</keyword>
<evidence type="ECO:0000256" key="4">
    <source>
        <dbReference type="SAM" id="MobiDB-lite"/>
    </source>
</evidence>
<dbReference type="InterPro" id="IPR000524">
    <property type="entry name" value="Tscrpt_reg_HTH_GntR"/>
</dbReference>
<name>A0A9X2KJI6_9MICC</name>
<evidence type="ECO:0000256" key="3">
    <source>
        <dbReference type="ARBA" id="ARBA00023163"/>
    </source>
</evidence>
<gene>
    <name evidence="6" type="ORF">NBM05_14140</name>
</gene>
<comment type="caution">
    <text evidence="6">The sequence shown here is derived from an EMBL/GenBank/DDBJ whole genome shotgun (WGS) entry which is preliminary data.</text>
</comment>
<protein>
    <submittedName>
        <fullName evidence="6">GntR family transcriptional regulator</fullName>
    </submittedName>
</protein>
<reference evidence="6" key="1">
    <citation type="submission" date="2022-06" db="EMBL/GenBank/DDBJ databases">
        <title>Rothia sp. isolated from sandalwood seedling.</title>
        <authorList>
            <person name="Tuikhar N."/>
            <person name="Kirdat K."/>
            <person name="Thorat V."/>
            <person name="Swetha P."/>
            <person name="Padma S."/>
            <person name="Sundararaj R."/>
            <person name="Yadav A."/>
        </authorList>
    </citation>
    <scope>NUCLEOTIDE SEQUENCE</scope>
    <source>
        <strain evidence="6">AR01</strain>
    </source>
</reference>
<dbReference type="InterPro" id="IPR036390">
    <property type="entry name" value="WH_DNA-bd_sf"/>
</dbReference>
<accession>A0A9X2KJI6</accession>
<evidence type="ECO:0000256" key="1">
    <source>
        <dbReference type="ARBA" id="ARBA00023015"/>
    </source>
</evidence>
<sequence length="222" mass="24105">MREGIAAGRFTPGYRLVLSSIAASLEMSVVPVREAIRRLEAEGLVTFERNVGARVAMVDEGSYRLSMETLGILEGAATALAAPHVTPEGLAEARELNARLAASLEDFDPHSFTEANHAFHQALFVHCPNERLIELVNAEWERLGRVRDSTFAFVPGRARESVAEHARILDLIEAAAPPDEIEAAARGHRTATLESYLNSPARTGPPSRATPSVHHQTQGETP</sequence>
<dbReference type="SMART" id="SM00345">
    <property type="entry name" value="HTH_GNTR"/>
    <property type="match status" value="1"/>
</dbReference>
<proteinExistence type="predicted"/>
<dbReference type="Pfam" id="PF00392">
    <property type="entry name" value="GntR"/>
    <property type="match status" value="1"/>
</dbReference>
<dbReference type="EMBL" id="JANAFB010000053">
    <property type="protein sequence ID" value="MCP3427120.1"/>
    <property type="molecule type" value="Genomic_DNA"/>
</dbReference>
<dbReference type="GO" id="GO:0003677">
    <property type="term" value="F:DNA binding"/>
    <property type="evidence" value="ECO:0007669"/>
    <property type="project" value="UniProtKB-KW"/>
</dbReference>
<dbReference type="SMART" id="SM00895">
    <property type="entry name" value="FCD"/>
    <property type="match status" value="1"/>
</dbReference>
<dbReference type="InterPro" id="IPR008920">
    <property type="entry name" value="TF_FadR/GntR_C"/>
</dbReference>